<dbReference type="InterPro" id="IPR035437">
    <property type="entry name" value="SNase_OB-fold_sf"/>
</dbReference>
<accession>A0ABY6IQK8</accession>
<dbReference type="Proteomes" id="UP001163882">
    <property type="component" value="Chromosome"/>
</dbReference>
<dbReference type="SUPFAM" id="SSF50199">
    <property type="entry name" value="Staphylococcal nuclease"/>
    <property type="match status" value="1"/>
</dbReference>
<sequence length="178" mass="19505">MRVRAGFGRARFVAQPQRRPPMVLEPLLALIAVAALGWVAIERGYVEVPGFEVPDAASGYETVAHHFSLCSGSGGTCVIDGDTIRIEGQSVRIADIDTPEVRDYGCAEEKALGDRATLRMLELVNQGGFTMALWDHRDEDMYGRKLRVLERDGQSLGMMLVAEGLARPWGGARRSWCG</sequence>
<keyword evidence="1" id="KW-1133">Transmembrane helix</keyword>
<dbReference type="Gene3D" id="2.40.50.90">
    <property type="match status" value="1"/>
</dbReference>
<feature type="transmembrane region" description="Helical" evidence="1">
    <location>
        <begin position="21"/>
        <end position="41"/>
    </location>
</feature>
<proteinExistence type="predicted"/>
<dbReference type="PROSITE" id="PS50830">
    <property type="entry name" value="TNASE_3"/>
    <property type="match status" value="1"/>
</dbReference>
<keyword evidence="4" id="KW-1185">Reference proteome</keyword>
<evidence type="ECO:0000313" key="4">
    <source>
        <dbReference type="Proteomes" id="UP001163882"/>
    </source>
</evidence>
<keyword evidence="1" id="KW-0472">Membrane</keyword>
<keyword evidence="1" id="KW-0812">Transmembrane</keyword>
<evidence type="ECO:0000313" key="3">
    <source>
        <dbReference type="EMBL" id="UYQ72902.1"/>
    </source>
</evidence>
<evidence type="ECO:0000259" key="2">
    <source>
        <dbReference type="PROSITE" id="PS50830"/>
    </source>
</evidence>
<feature type="domain" description="TNase-like" evidence="2">
    <location>
        <begin position="78"/>
        <end position="167"/>
    </location>
</feature>
<name>A0ABY6IQK8_9HYPH</name>
<dbReference type="EMBL" id="CP107716">
    <property type="protein sequence ID" value="UYQ72902.1"/>
    <property type="molecule type" value="Genomic_DNA"/>
</dbReference>
<gene>
    <name evidence="3" type="ORF">OF122_03790</name>
</gene>
<evidence type="ECO:0000256" key="1">
    <source>
        <dbReference type="SAM" id="Phobius"/>
    </source>
</evidence>
<reference evidence="3" key="1">
    <citation type="submission" date="2022-10" db="EMBL/GenBank/DDBJ databases">
        <title>YIM 151497 complete genome.</title>
        <authorList>
            <person name="Chen X."/>
        </authorList>
    </citation>
    <scope>NUCLEOTIDE SEQUENCE</scope>
    <source>
        <strain evidence="3">YIM 151497</strain>
    </source>
</reference>
<organism evidence="3 4">
    <name type="scientific">Pelagibacterium flavum</name>
    <dbReference type="NCBI Taxonomy" id="2984530"/>
    <lineage>
        <taxon>Bacteria</taxon>
        <taxon>Pseudomonadati</taxon>
        <taxon>Pseudomonadota</taxon>
        <taxon>Alphaproteobacteria</taxon>
        <taxon>Hyphomicrobiales</taxon>
        <taxon>Devosiaceae</taxon>
        <taxon>Pelagibacterium</taxon>
    </lineage>
</organism>
<dbReference type="InterPro" id="IPR016071">
    <property type="entry name" value="Staphylococal_nuclease_OB-fold"/>
</dbReference>
<protein>
    <submittedName>
        <fullName evidence="3">Thermonuclease family protein</fullName>
    </submittedName>
</protein>
<dbReference type="RefSeq" id="WP_264226501.1">
    <property type="nucleotide sequence ID" value="NZ_CP107716.1"/>
</dbReference>
<dbReference type="Pfam" id="PF00565">
    <property type="entry name" value="SNase"/>
    <property type="match status" value="1"/>
</dbReference>